<dbReference type="AlphaFoldDB" id="A0A195DVZ6"/>
<protein>
    <submittedName>
        <fullName evidence="1">Uncharacterized protein</fullName>
    </submittedName>
</protein>
<sequence>MEVSIKKNQCDLNLTLTTLFKITIILLSDVPFKSLKLLFETFFVKRQRKKDIWGRRLKCPILYTGFSIKTTLEANHTA</sequence>
<proteinExistence type="predicted"/>
<organism evidence="1 2">
    <name type="scientific">Trachymyrmex cornetzi</name>
    <dbReference type="NCBI Taxonomy" id="471704"/>
    <lineage>
        <taxon>Eukaryota</taxon>
        <taxon>Metazoa</taxon>
        <taxon>Ecdysozoa</taxon>
        <taxon>Arthropoda</taxon>
        <taxon>Hexapoda</taxon>
        <taxon>Insecta</taxon>
        <taxon>Pterygota</taxon>
        <taxon>Neoptera</taxon>
        <taxon>Endopterygota</taxon>
        <taxon>Hymenoptera</taxon>
        <taxon>Apocrita</taxon>
        <taxon>Aculeata</taxon>
        <taxon>Formicoidea</taxon>
        <taxon>Formicidae</taxon>
        <taxon>Myrmicinae</taxon>
        <taxon>Trachymyrmex</taxon>
    </lineage>
</organism>
<keyword evidence="2" id="KW-1185">Reference proteome</keyword>
<dbReference type="Proteomes" id="UP000078492">
    <property type="component" value="Unassembled WGS sequence"/>
</dbReference>
<accession>A0A195DVZ6</accession>
<reference evidence="1 2" key="1">
    <citation type="submission" date="2015-09" db="EMBL/GenBank/DDBJ databases">
        <title>Trachymyrmex cornetzi WGS genome.</title>
        <authorList>
            <person name="Nygaard S."/>
            <person name="Hu H."/>
            <person name="Boomsma J."/>
            <person name="Zhang G."/>
        </authorList>
    </citation>
    <scope>NUCLEOTIDE SEQUENCE [LARGE SCALE GENOMIC DNA]</scope>
    <source>
        <strain evidence="1">Tcor2-1</strain>
        <tissue evidence="1">Whole body</tissue>
    </source>
</reference>
<evidence type="ECO:0000313" key="1">
    <source>
        <dbReference type="EMBL" id="KYN16734.1"/>
    </source>
</evidence>
<name>A0A195DVZ6_9HYME</name>
<gene>
    <name evidence="1" type="ORF">ALC57_10931</name>
</gene>
<dbReference type="EMBL" id="KQ980304">
    <property type="protein sequence ID" value="KYN16734.1"/>
    <property type="molecule type" value="Genomic_DNA"/>
</dbReference>
<evidence type="ECO:0000313" key="2">
    <source>
        <dbReference type="Proteomes" id="UP000078492"/>
    </source>
</evidence>